<dbReference type="PANTHER" id="PTHR13026:SF0">
    <property type="entry name" value="RIBOSOMAL RNA PROCESSING 1B"/>
    <property type="match status" value="1"/>
</dbReference>
<evidence type="ECO:0000256" key="2">
    <source>
        <dbReference type="ARBA" id="ARBA00006374"/>
    </source>
</evidence>
<gene>
    <name evidence="6" type="ORF">CRE_07879</name>
</gene>
<dbReference type="FunCoup" id="E3NL48">
    <property type="interactions" value="2256"/>
</dbReference>
<dbReference type="InterPro" id="IPR010301">
    <property type="entry name" value="RRP1"/>
</dbReference>
<dbReference type="EMBL" id="DS268862">
    <property type="protein sequence ID" value="EFP04167.1"/>
    <property type="molecule type" value="Genomic_DNA"/>
</dbReference>
<evidence type="ECO:0000256" key="5">
    <source>
        <dbReference type="SAM" id="MobiDB-lite"/>
    </source>
</evidence>
<dbReference type="PANTHER" id="PTHR13026">
    <property type="entry name" value="NNP-1 PROTEIN NOVEL NUCLEAR PROTEIN 1 NOP52"/>
    <property type="match status" value="1"/>
</dbReference>
<evidence type="ECO:0000256" key="4">
    <source>
        <dbReference type="ARBA" id="ARBA00023242"/>
    </source>
</evidence>
<evidence type="ECO:0000256" key="3">
    <source>
        <dbReference type="ARBA" id="ARBA00022552"/>
    </source>
</evidence>
<protein>
    <submittedName>
        <fullName evidence="6">Uncharacterized protein</fullName>
    </submittedName>
</protein>
<dbReference type="Pfam" id="PF05997">
    <property type="entry name" value="Nop52"/>
    <property type="match status" value="1"/>
</dbReference>
<reference evidence="6" key="1">
    <citation type="submission" date="2007-07" db="EMBL/GenBank/DDBJ databases">
        <title>PCAP assembly of the Caenorhabditis remanei genome.</title>
        <authorList>
            <consortium name="The Caenorhabditis remanei Sequencing Consortium"/>
            <person name="Wilson R.K."/>
        </authorList>
    </citation>
    <scope>NUCLEOTIDE SEQUENCE [LARGE SCALE GENOMIC DNA]</scope>
    <source>
        <strain evidence="6">PB4641</strain>
    </source>
</reference>
<comment type="similarity">
    <text evidence="2">Belongs to the RRP1 family.</text>
</comment>
<dbReference type="InParanoid" id="E3NL48"/>
<proteinExistence type="inferred from homology"/>
<comment type="subcellular location">
    <subcellularLocation>
        <location evidence="1">Nucleus</location>
    </subcellularLocation>
</comment>
<dbReference type="GO" id="GO:0005634">
    <property type="term" value="C:nucleus"/>
    <property type="evidence" value="ECO:0007669"/>
    <property type="project" value="UniProtKB-SubCell"/>
</dbReference>
<dbReference type="OMA" id="QEECAEN"/>
<dbReference type="GO" id="GO:0030688">
    <property type="term" value="C:preribosome, small subunit precursor"/>
    <property type="evidence" value="ECO:0007669"/>
    <property type="project" value="InterPro"/>
</dbReference>
<dbReference type="STRING" id="31234.E3NL48"/>
<dbReference type="AlphaFoldDB" id="E3NL48"/>
<evidence type="ECO:0000256" key="1">
    <source>
        <dbReference type="ARBA" id="ARBA00004123"/>
    </source>
</evidence>
<feature type="region of interest" description="Disordered" evidence="5">
    <location>
        <begin position="335"/>
        <end position="415"/>
    </location>
</feature>
<evidence type="ECO:0000313" key="6">
    <source>
        <dbReference type="EMBL" id="EFP04167.1"/>
    </source>
</evidence>
<dbReference type="OrthoDB" id="2019504at2759"/>
<dbReference type="Proteomes" id="UP000008281">
    <property type="component" value="Unassembled WGS sequence"/>
</dbReference>
<accession>E3NL48</accession>
<dbReference type="eggNOG" id="KOG3911">
    <property type="taxonomic scope" value="Eukaryota"/>
</dbReference>
<name>E3NL48_CAERE</name>
<feature type="compositionally biased region" description="Basic residues" evidence="5">
    <location>
        <begin position="405"/>
        <end position="415"/>
    </location>
</feature>
<evidence type="ECO:0000313" key="7">
    <source>
        <dbReference type="Proteomes" id="UP000008281"/>
    </source>
</evidence>
<keyword evidence="7" id="KW-1185">Reference proteome</keyword>
<keyword evidence="3" id="KW-0698">rRNA processing</keyword>
<dbReference type="HOGENOM" id="CLU_058293_0_0_1"/>
<dbReference type="GO" id="GO:0006364">
    <property type="term" value="P:rRNA processing"/>
    <property type="evidence" value="ECO:0007669"/>
    <property type="project" value="UniProtKB-KW"/>
</dbReference>
<feature type="compositionally biased region" description="Basic residues" evidence="5">
    <location>
        <begin position="384"/>
        <end position="398"/>
    </location>
</feature>
<sequence length="415" mass="47665">MDVDLASVEVVFAQKLACGEPATRQRALRVLHDWIRDQSARKPFDEADLMRLCKGLHYVLWMQDKMILQEELADRIAGLITIFTSEQEKLRYVSCFLKSLSNEWPHIDRWRMDKFLMAVRRMVRSCFAHLAGLKWKKEVRDEYWNVFQKTTISAGEYCLYFGNGNSVFLDKSFNEGLKFHFCSILLDELDKAGSLTKKQVTACLKPYIELLGDKNISEYLFKSIHDEIFKAILQEKSDSVQAAAYSSEENDEAGIEFSYNEIATLLFEVGKKENLNAKRRKTIYALVEKFKKCARGQDPHHFEAPIPKEKLTKKDYEEAEKRAVELAESFKQDKKNARKLKSQIKKRAREASESARTETGNVDVPEDEITEVRKGSGKKSAVPKVKKGKPLMKAKGVGKKQMLGQKKKKNGGKKN</sequence>
<keyword evidence="4" id="KW-0539">Nucleus</keyword>
<feature type="compositionally biased region" description="Basic residues" evidence="5">
    <location>
        <begin position="336"/>
        <end position="348"/>
    </location>
</feature>
<organism evidence="7">
    <name type="scientific">Caenorhabditis remanei</name>
    <name type="common">Caenorhabditis vulgaris</name>
    <dbReference type="NCBI Taxonomy" id="31234"/>
    <lineage>
        <taxon>Eukaryota</taxon>
        <taxon>Metazoa</taxon>
        <taxon>Ecdysozoa</taxon>
        <taxon>Nematoda</taxon>
        <taxon>Chromadorea</taxon>
        <taxon>Rhabditida</taxon>
        <taxon>Rhabditina</taxon>
        <taxon>Rhabditomorpha</taxon>
        <taxon>Rhabditoidea</taxon>
        <taxon>Rhabditidae</taxon>
        <taxon>Peloderinae</taxon>
        <taxon>Caenorhabditis</taxon>
    </lineage>
</organism>